<comment type="caution">
    <text evidence="1">The sequence shown here is derived from an EMBL/GenBank/DDBJ whole genome shotgun (WGS) entry which is preliminary data.</text>
</comment>
<dbReference type="AlphaFoldDB" id="A0A0F9QYK4"/>
<evidence type="ECO:0000313" key="1">
    <source>
        <dbReference type="EMBL" id="KKN49355.1"/>
    </source>
</evidence>
<reference evidence="1" key="1">
    <citation type="journal article" date="2015" name="Nature">
        <title>Complex archaea that bridge the gap between prokaryotes and eukaryotes.</title>
        <authorList>
            <person name="Spang A."/>
            <person name="Saw J.H."/>
            <person name="Jorgensen S.L."/>
            <person name="Zaremba-Niedzwiedzka K."/>
            <person name="Martijn J."/>
            <person name="Lind A.E."/>
            <person name="van Eijk R."/>
            <person name="Schleper C."/>
            <person name="Guy L."/>
            <person name="Ettema T.J."/>
        </authorList>
    </citation>
    <scope>NUCLEOTIDE SEQUENCE</scope>
</reference>
<organism evidence="1">
    <name type="scientific">marine sediment metagenome</name>
    <dbReference type="NCBI Taxonomy" id="412755"/>
    <lineage>
        <taxon>unclassified sequences</taxon>
        <taxon>metagenomes</taxon>
        <taxon>ecological metagenomes</taxon>
    </lineage>
</organism>
<sequence length="97" mass="10820">MAWTDLQYNASTGQGGWFHNPRLSKELRHALIPLSKFRQFADMKEGFGKGVGDTLYFDKISRISTEGGTLVETNAMPEHQFTITRGTIAISEWGKAA</sequence>
<gene>
    <name evidence="1" type="ORF">LCGC14_0643860</name>
</gene>
<protein>
    <submittedName>
        <fullName evidence="1">Uncharacterized protein</fullName>
    </submittedName>
</protein>
<name>A0A0F9QYK4_9ZZZZ</name>
<proteinExistence type="predicted"/>
<accession>A0A0F9QYK4</accession>
<dbReference type="EMBL" id="LAZR01001172">
    <property type="protein sequence ID" value="KKN49355.1"/>
    <property type="molecule type" value="Genomic_DNA"/>
</dbReference>